<dbReference type="EMBL" id="AEEG01000004">
    <property type="protein sequence ID" value="EFL95342.1"/>
    <property type="molecule type" value="Genomic_DNA"/>
</dbReference>
<dbReference type="AlphaFoldDB" id="E0NGN2"/>
<accession>E0NGN2</accession>
<gene>
    <name evidence="1" type="ORF">HMPREF0623_1079</name>
</gene>
<dbReference type="Proteomes" id="UP000004470">
    <property type="component" value="Unassembled WGS sequence"/>
</dbReference>
<organism evidence="1 2">
    <name type="scientific">Pediococcus acidilactici DSM 20284</name>
    <dbReference type="NCBI Taxonomy" id="862514"/>
    <lineage>
        <taxon>Bacteria</taxon>
        <taxon>Bacillati</taxon>
        <taxon>Bacillota</taxon>
        <taxon>Bacilli</taxon>
        <taxon>Lactobacillales</taxon>
        <taxon>Lactobacillaceae</taxon>
        <taxon>Pediococcus</taxon>
        <taxon>Pediococcus acidilactici group</taxon>
    </lineage>
</organism>
<dbReference type="eggNOG" id="COG1216">
    <property type="taxonomic scope" value="Bacteria"/>
</dbReference>
<dbReference type="RefSeq" id="WP_004166217.1">
    <property type="nucleotide sequence ID" value="NZ_GL397067.1"/>
</dbReference>
<dbReference type="HOGENOM" id="CLU_099833_0_0_9"/>
<name>E0NGN2_PEDAC</name>
<keyword evidence="2" id="KW-1185">Reference proteome</keyword>
<proteinExistence type="predicted"/>
<reference evidence="1" key="1">
    <citation type="submission" date="2010-07" db="EMBL/GenBank/DDBJ databases">
        <authorList>
            <person name="Muzny D."/>
            <person name="Qin X."/>
            <person name="Deng J."/>
            <person name="Jiang H."/>
            <person name="Liu Y."/>
            <person name="Qu J."/>
            <person name="Song X.-Z."/>
            <person name="Zhang L."/>
            <person name="Thornton R."/>
            <person name="Coyle M."/>
            <person name="Francisco L."/>
            <person name="Jackson L."/>
            <person name="Javaid M."/>
            <person name="Korchina V."/>
            <person name="Kovar C."/>
            <person name="Mata R."/>
            <person name="Mathew T."/>
            <person name="Ngo R."/>
            <person name="Nguyen L."/>
            <person name="Nguyen N."/>
            <person name="Okwuonu G."/>
            <person name="Ongeri F."/>
            <person name="Pham C."/>
            <person name="Simmons D."/>
            <person name="Wilczek-Boney K."/>
            <person name="Hale W."/>
            <person name="Jakkamsetti A."/>
            <person name="Pham P."/>
            <person name="Ruth R."/>
            <person name="San Lucas F."/>
            <person name="Warren J."/>
            <person name="Zhang J."/>
            <person name="Zhao Z."/>
            <person name="Zhou C."/>
            <person name="Zhu D."/>
            <person name="Lee S."/>
            <person name="Bess C."/>
            <person name="Blankenburg K."/>
            <person name="Forbes L."/>
            <person name="Fu Q."/>
            <person name="Gubbala S."/>
            <person name="Hirani K."/>
            <person name="Jayaseelan J.C."/>
            <person name="Lara F."/>
            <person name="Munidasa M."/>
            <person name="Palculict T."/>
            <person name="Patil S."/>
            <person name="Pu L.-L."/>
            <person name="Saada N."/>
            <person name="Tang L."/>
            <person name="Weissenberger G."/>
            <person name="Zhu Y."/>
            <person name="Hemphill L."/>
            <person name="Shang Y."/>
            <person name="Youmans B."/>
            <person name="Ayvaz T."/>
            <person name="Ross M."/>
            <person name="Santibanez J."/>
            <person name="Aqrawi P."/>
            <person name="Gross S."/>
            <person name="Joshi V."/>
            <person name="Fowler G."/>
            <person name="Nazareth L."/>
            <person name="Reid J."/>
            <person name="Worley K."/>
            <person name="Petrosino J."/>
            <person name="Highlander S."/>
            <person name="Gibbs R."/>
        </authorList>
    </citation>
    <scope>NUCLEOTIDE SEQUENCE [LARGE SCALE GENOMIC DNA]</scope>
    <source>
        <strain evidence="1">DSM 20284</strain>
    </source>
</reference>
<evidence type="ECO:0000313" key="2">
    <source>
        <dbReference type="Proteomes" id="UP000004470"/>
    </source>
</evidence>
<sequence>MQVEPNVVITEFIINMDNVYHNFDNTNLDVAKQVSEQTESLAKFNVPFYVLTNSPDQVKDDGNFHIVNVDLFQHYPGLTIFFHRLLMAFDFLQAHPEIEKAVITDASDVTMLNYPFDNMKDGTLYMCDQWDIMGDSDVLSYNDSPRFIKKFIAENQLLPTVNMGIIAGSRSILIEYLGIIFKIIAESSLKVQQGDATAGLGKYDMEIGNYVAYRYFSDRLIHGREINTFFQGFQTVSSSWMKHK</sequence>
<comment type="caution">
    <text evidence="1">The sequence shown here is derived from an EMBL/GenBank/DDBJ whole genome shotgun (WGS) entry which is preliminary data.</text>
</comment>
<protein>
    <submittedName>
        <fullName evidence="1">Uncharacterized protein</fullName>
    </submittedName>
</protein>
<evidence type="ECO:0000313" key="1">
    <source>
        <dbReference type="EMBL" id="EFL95342.1"/>
    </source>
</evidence>